<dbReference type="SUPFAM" id="SSF48498">
    <property type="entry name" value="Tetracyclin repressor-like, C-terminal domain"/>
    <property type="match status" value="1"/>
</dbReference>
<evidence type="ECO:0000256" key="1">
    <source>
        <dbReference type="ARBA" id="ARBA00023015"/>
    </source>
</evidence>
<organism evidence="6 7">
    <name type="scientific">Nocardia alba</name>
    <dbReference type="NCBI Taxonomy" id="225051"/>
    <lineage>
        <taxon>Bacteria</taxon>
        <taxon>Bacillati</taxon>
        <taxon>Actinomycetota</taxon>
        <taxon>Actinomycetes</taxon>
        <taxon>Mycobacteriales</taxon>
        <taxon>Nocardiaceae</taxon>
        <taxon>Nocardia</taxon>
    </lineage>
</organism>
<reference evidence="6 7" key="1">
    <citation type="submission" date="2019-03" db="EMBL/GenBank/DDBJ databases">
        <title>Genomic Encyclopedia of Type Strains, Phase IV (KMG-IV): sequencing the most valuable type-strain genomes for metagenomic binning, comparative biology and taxonomic classification.</title>
        <authorList>
            <person name="Goeker M."/>
        </authorList>
    </citation>
    <scope>NUCLEOTIDE SEQUENCE [LARGE SCALE GENOMIC DNA]</scope>
    <source>
        <strain evidence="6 7">DSM 44684</strain>
    </source>
</reference>
<gene>
    <name evidence="6" type="ORF">DFR71_5939</name>
</gene>
<evidence type="ECO:0000313" key="7">
    <source>
        <dbReference type="Proteomes" id="UP000294856"/>
    </source>
</evidence>
<dbReference type="OrthoDB" id="2570341at2"/>
<accession>A0A4R1FEU8</accession>
<dbReference type="InterPro" id="IPR036271">
    <property type="entry name" value="Tet_transcr_reg_TetR-rel_C_sf"/>
</dbReference>
<sequence>MLAGMTKTGASLWSRAAAPRPGPRPAYTLDQLADACVRRADAGGLRAVSMRGVADELGTAAASLYRYVDGKDDLIALMVDRVAGEYDYPEPTGDVRTDVLTLAGQSRTLNRRHSWLVQAKPSAMGPNSVRYLDRMVGALAPAGLDAGATMMGVAMLSGWGANFGAQEAAGLTTGGLGADLASMTGDYPNLLALFGAAPTGEAPPDNDAVFAAGIDALLLGILPRA</sequence>
<evidence type="ECO:0000313" key="6">
    <source>
        <dbReference type="EMBL" id="TCJ93297.1"/>
    </source>
</evidence>
<protein>
    <submittedName>
        <fullName evidence="6">TetR family transcriptional regulator</fullName>
    </submittedName>
</protein>
<dbReference type="GO" id="GO:0003700">
    <property type="term" value="F:DNA-binding transcription factor activity"/>
    <property type="evidence" value="ECO:0007669"/>
    <property type="project" value="TreeGrafter"/>
</dbReference>
<keyword evidence="2 4" id="KW-0238">DNA-binding</keyword>
<dbReference type="PANTHER" id="PTHR30055:SF151">
    <property type="entry name" value="TRANSCRIPTIONAL REGULATORY PROTEIN"/>
    <property type="match status" value="1"/>
</dbReference>
<keyword evidence="7" id="KW-1185">Reference proteome</keyword>
<comment type="caution">
    <text evidence="6">The sequence shown here is derived from an EMBL/GenBank/DDBJ whole genome shotgun (WGS) entry which is preliminary data.</text>
</comment>
<dbReference type="GO" id="GO:0045892">
    <property type="term" value="P:negative regulation of DNA-templated transcription"/>
    <property type="evidence" value="ECO:0007669"/>
    <property type="project" value="InterPro"/>
</dbReference>
<keyword evidence="3" id="KW-0804">Transcription</keyword>
<dbReference type="InterPro" id="IPR001647">
    <property type="entry name" value="HTH_TetR"/>
</dbReference>
<dbReference type="Proteomes" id="UP000294856">
    <property type="component" value="Unassembled WGS sequence"/>
</dbReference>
<keyword evidence="1" id="KW-0805">Transcription regulation</keyword>
<dbReference type="SUPFAM" id="SSF46689">
    <property type="entry name" value="Homeodomain-like"/>
    <property type="match status" value="1"/>
</dbReference>
<dbReference type="Gene3D" id="1.10.357.10">
    <property type="entry name" value="Tetracycline Repressor, domain 2"/>
    <property type="match status" value="1"/>
</dbReference>
<dbReference type="InterPro" id="IPR009057">
    <property type="entry name" value="Homeodomain-like_sf"/>
</dbReference>
<evidence type="ECO:0000256" key="3">
    <source>
        <dbReference type="ARBA" id="ARBA00023163"/>
    </source>
</evidence>
<dbReference type="Pfam" id="PF00440">
    <property type="entry name" value="TetR_N"/>
    <property type="match status" value="1"/>
</dbReference>
<evidence type="ECO:0000256" key="2">
    <source>
        <dbReference type="ARBA" id="ARBA00023125"/>
    </source>
</evidence>
<dbReference type="Pfam" id="PF02909">
    <property type="entry name" value="TetR_C_1"/>
    <property type="match status" value="1"/>
</dbReference>
<dbReference type="Gene3D" id="1.10.10.60">
    <property type="entry name" value="Homeodomain-like"/>
    <property type="match status" value="1"/>
</dbReference>
<dbReference type="InterPro" id="IPR050109">
    <property type="entry name" value="HTH-type_TetR-like_transc_reg"/>
</dbReference>
<dbReference type="GO" id="GO:0000976">
    <property type="term" value="F:transcription cis-regulatory region binding"/>
    <property type="evidence" value="ECO:0007669"/>
    <property type="project" value="TreeGrafter"/>
</dbReference>
<feature type="domain" description="HTH tetR-type" evidence="5">
    <location>
        <begin position="26"/>
        <end position="86"/>
    </location>
</feature>
<feature type="DNA-binding region" description="H-T-H motif" evidence="4">
    <location>
        <begin position="49"/>
        <end position="68"/>
    </location>
</feature>
<dbReference type="STRING" id="1210063.GCA_001612665_06198"/>
<dbReference type="EMBL" id="SMFR01000006">
    <property type="protein sequence ID" value="TCJ93297.1"/>
    <property type="molecule type" value="Genomic_DNA"/>
</dbReference>
<name>A0A4R1FEU8_9NOCA</name>
<dbReference type="PANTHER" id="PTHR30055">
    <property type="entry name" value="HTH-TYPE TRANSCRIPTIONAL REGULATOR RUTR"/>
    <property type="match status" value="1"/>
</dbReference>
<dbReference type="InterPro" id="IPR004111">
    <property type="entry name" value="Repressor_TetR_C"/>
</dbReference>
<evidence type="ECO:0000256" key="4">
    <source>
        <dbReference type="PROSITE-ProRule" id="PRU00335"/>
    </source>
</evidence>
<proteinExistence type="predicted"/>
<evidence type="ECO:0000259" key="5">
    <source>
        <dbReference type="PROSITE" id="PS50977"/>
    </source>
</evidence>
<dbReference type="AlphaFoldDB" id="A0A4R1FEU8"/>
<dbReference type="PROSITE" id="PS50977">
    <property type="entry name" value="HTH_TETR_2"/>
    <property type="match status" value="1"/>
</dbReference>